<evidence type="ECO:0000313" key="2">
    <source>
        <dbReference type="EMBL" id="SMA38922.1"/>
    </source>
</evidence>
<protein>
    <recommendedName>
        <fullName evidence="4">Lipoprotein</fullName>
    </recommendedName>
</protein>
<organism evidence="2 3">
    <name type="scientific">Parendozoicomonas haliclonae</name>
    <dbReference type="NCBI Taxonomy" id="1960125"/>
    <lineage>
        <taxon>Bacteria</taxon>
        <taxon>Pseudomonadati</taxon>
        <taxon>Pseudomonadota</taxon>
        <taxon>Gammaproteobacteria</taxon>
        <taxon>Oceanospirillales</taxon>
        <taxon>Endozoicomonadaceae</taxon>
        <taxon>Parendozoicomonas</taxon>
    </lineage>
</organism>
<evidence type="ECO:0000313" key="3">
    <source>
        <dbReference type="Proteomes" id="UP000196573"/>
    </source>
</evidence>
<dbReference type="AlphaFoldDB" id="A0A1X7AG29"/>
<evidence type="ECO:0000256" key="1">
    <source>
        <dbReference type="SAM" id="MobiDB-lite"/>
    </source>
</evidence>
<gene>
    <name evidence="2" type="ORF">EHSB41UT_00943</name>
</gene>
<keyword evidence="3" id="KW-1185">Reference proteome</keyword>
<feature type="region of interest" description="Disordered" evidence="1">
    <location>
        <begin position="224"/>
        <end position="244"/>
    </location>
</feature>
<accession>A0A1X7AG29</accession>
<dbReference type="PROSITE" id="PS51257">
    <property type="entry name" value="PROKAR_LIPOPROTEIN"/>
    <property type="match status" value="1"/>
</dbReference>
<name>A0A1X7AG29_9GAMM</name>
<dbReference type="Proteomes" id="UP000196573">
    <property type="component" value="Unassembled WGS sequence"/>
</dbReference>
<reference evidence="2 3" key="1">
    <citation type="submission" date="2017-03" db="EMBL/GenBank/DDBJ databases">
        <authorList>
            <person name="Afonso C.L."/>
            <person name="Miller P.J."/>
            <person name="Scott M.A."/>
            <person name="Spackman E."/>
            <person name="Goraichik I."/>
            <person name="Dimitrov K.M."/>
            <person name="Suarez D.L."/>
            <person name="Swayne D.E."/>
        </authorList>
    </citation>
    <scope>NUCLEOTIDE SEQUENCE [LARGE SCALE GENOMIC DNA]</scope>
    <source>
        <strain evidence="2">SB41UT1</strain>
    </source>
</reference>
<dbReference type="EMBL" id="FWPT01000002">
    <property type="protein sequence ID" value="SMA38922.1"/>
    <property type="molecule type" value="Genomic_DNA"/>
</dbReference>
<proteinExistence type="predicted"/>
<evidence type="ECO:0008006" key="4">
    <source>
        <dbReference type="Google" id="ProtNLM"/>
    </source>
</evidence>
<sequence length="315" mass="34091">MSLFRNTASGMKTVKAVVITILTTALTITMLQGCSEQDKKSKTVASQKAAEQQGDVVEQVTIEDILPESATTSYNCDDSSGMTADKRFWCLGLKAWSQSEHFDEGSSARDEFINAWKLGALDAQQARDPAIENLQTRPLAAAGYESGYVSVLDAIGIVEYECSEGEETDNEYRDRWCEAANAYNSSRLGSPANAVLRGTYINGYMSGRAIALTLPTSMESLFGGESTPQEGAKKAIDEPDSDTPKSIQVFYRGFNDGFQAMIDTVRESVNQVMEQMQGMPGMDGMPPGMEGMPGMDGMMPPPGMMDPMAPPMPGQ</sequence>